<feature type="transmembrane region" description="Helical" evidence="6">
    <location>
        <begin position="268"/>
        <end position="291"/>
    </location>
</feature>
<dbReference type="PANTHER" id="PTHR23504">
    <property type="entry name" value="MAJOR FACILITATOR SUPERFAMILY DOMAIN-CONTAINING PROTEIN 10"/>
    <property type="match status" value="1"/>
</dbReference>
<protein>
    <recommendedName>
        <fullName evidence="7">Major facilitator superfamily (MFS) profile domain-containing protein</fullName>
    </recommendedName>
</protein>
<evidence type="ECO:0000313" key="8">
    <source>
        <dbReference type="EMBL" id="OAF68258.1"/>
    </source>
</evidence>
<feature type="transmembrane region" description="Helical" evidence="6">
    <location>
        <begin position="347"/>
        <end position="368"/>
    </location>
</feature>
<evidence type="ECO:0000256" key="4">
    <source>
        <dbReference type="ARBA" id="ARBA00022989"/>
    </source>
</evidence>
<dbReference type="AlphaFoldDB" id="A0A177B1V9"/>
<keyword evidence="5 6" id="KW-0472">Membrane</keyword>
<dbReference type="PANTHER" id="PTHR23504:SF15">
    <property type="entry name" value="MAJOR FACILITATOR SUPERFAMILY (MFS) PROFILE DOMAIN-CONTAINING PROTEIN"/>
    <property type="match status" value="1"/>
</dbReference>
<evidence type="ECO:0000256" key="6">
    <source>
        <dbReference type="SAM" id="Phobius"/>
    </source>
</evidence>
<feature type="transmembrane region" description="Helical" evidence="6">
    <location>
        <begin position="74"/>
        <end position="94"/>
    </location>
</feature>
<feature type="transmembrane region" description="Helical" evidence="6">
    <location>
        <begin position="142"/>
        <end position="161"/>
    </location>
</feature>
<feature type="transmembrane region" description="Helical" evidence="6">
    <location>
        <begin position="303"/>
        <end position="327"/>
    </location>
</feature>
<dbReference type="InterPro" id="IPR036259">
    <property type="entry name" value="MFS_trans_sf"/>
</dbReference>
<feature type="transmembrane region" description="Helical" evidence="6">
    <location>
        <begin position="106"/>
        <end position="130"/>
    </location>
</feature>
<feature type="transmembrane region" description="Helical" evidence="6">
    <location>
        <begin position="225"/>
        <end position="248"/>
    </location>
</feature>
<dbReference type="EMBL" id="LWCA01000481">
    <property type="protein sequence ID" value="OAF68258.1"/>
    <property type="molecule type" value="Genomic_DNA"/>
</dbReference>
<feature type="domain" description="Major facilitator superfamily (MFS) profile" evidence="7">
    <location>
        <begin position="58"/>
        <end position="383"/>
    </location>
</feature>
<comment type="subcellular location">
    <subcellularLocation>
        <location evidence="1">Membrane</location>
        <topology evidence="1">Multi-pass membrane protein</topology>
    </subcellularLocation>
</comment>
<evidence type="ECO:0000256" key="5">
    <source>
        <dbReference type="ARBA" id="ARBA00023136"/>
    </source>
</evidence>
<sequence>TRNVICSVISYCFISLLIIPLDTIIFTWLSTSIYKGGLHLNSKELSNHLIAAYILPPILIILYSSKFIKKYNITELYCLMCWLVILTTMWLPLIQILVKTKLWMKFVLIIMLTINKIGKNFIFLLITLIINNSVSIDKVGKLNGILYGLCSLISVIWGYLFDKFNTRLLLMITFLLTGLCTFFYGFGGSIYYLVLFKMLLGLSSGSVIISKSAIRLYSSPENESFYATAFTVGMAIGLVLSSSITGYITNPLKYYNMDPEKYVFFKNYPYSLPGMFCSFLCILAIIMSFLMMPKHKPKNTRNIICSIASYCFISFAIIPQDSILFSWLSTSVYQGGLHLDTREISKYLSATYFLPPIILILVSTRLLYKIDITFVIFLNCDEK</sequence>
<dbReference type="InterPro" id="IPR020846">
    <property type="entry name" value="MFS_dom"/>
</dbReference>
<dbReference type="SUPFAM" id="SSF103473">
    <property type="entry name" value="MFS general substrate transporter"/>
    <property type="match status" value="1"/>
</dbReference>
<dbReference type="PROSITE" id="PS50850">
    <property type="entry name" value="MFS"/>
    <property type="match status" value="1"/>
</dbReference>
<comment type="caution">
    <text evidence="8">The sequence shown here is derived from an EMBL/GenBank/DDBJ whole genome shotgun (WGS) entry which is preliminary data.</text>
</comment>
<evidence type="ECO:0000256" key="2">
    <source>
        <dbReference type="ARBA" id="ARBA00022448"/>
    </source>
</evidence>
<feature type="transmembrane region" description="Helical" evidence="6">
    <location>
        <begin position="168"/>
        <end position="186"/>
    </location>
</feature>
<dbReference type="Gene3D" id="1.20.1250.20">
    <property type="entry name" value="MFS general substrate transporter like domains"/>
    <property type="match status" value="1"/>
</dbReference>
<feature type="non-terminal residue" evidence="8">
    <location>
        <position position="1"/>
    </location>
</feature>
<keyword evidence="4 6" id="KW-1133">Transmembrane helix</keyword>
<evidence type="ECO:0000313" key="9">
    <source>
        <dbReference type="Proteomes" id="UP000078046"/>
    </source>
</evidence>
<accession>A0A177B1V9</accession>
<dbReference type="GO" id="GO:0022857">
    <property type="term" value="F:transmembrane transporter activity"/>
    <property type="evidence" value="ECO:0007669"/>
    <property type="project" value="InterPro"/>
</dbReference>
<dbReference type="GO" id="GO:0016020">
    <property type="term" value="C:membrane"/>
    <property type="evidence" value="ECO:0007669"/>
    <property type="project" value="UniProtKB-SubCell"/>
</dbReference>
<dbReference type="Proteomes" id="UP000078046">
    <property type="component" value="Unassembled WGS sequence"/>
</dbReference>
<proteinExistence type="predicted"/>
<keyword evidence="2" id="KW-0813">Transport</keyword>
<evidence type="ECO:0000256" key="3">
    <source>
        <dbReference type="ARBA" id="ARBA00022692"/>
    </source>
</evidence>
<evidence type="ECO:0000259" key="7">
    <source>
        <dbReference type="PROSITE" id="PS50850"/>
    </source>
</evidence>
<evidence type="ECO:0000256" key="1">
    <source>
        <dbReference type="ARBA" id="ARBA00004141"/>
    </source>
</evidence>
<feature type="transmembrane region" description="Helical" evidence="6">
    <location>
        <begin position="50"/>
        <end position="68"/>
    </location>
</feature>
<dbReference type="InterPro" id="IPR011701">
    <property type="entry name" value="MFS"/>
</dbReference>
<dbReference type="OrthoDB" id="419616at2759"/>
<organism evidence="8 9">
    <name type="scientific">Intoshia linei</name>
    <dbReference type="NCBI Taxonomy" id="1819745"/>
    <lineage>
        <taxon>Eukaryota</taxon>
        <taxon>Metazoa</taxon>
        <taxon>Spiralia</taxon>
        <taxon>Lophotrochozoa</taxon>
        <taxon>Mesozoa</taxon>
        <taxon>Orthonectida</taxon>
        <taxon>Rhopaluridae</taxon>
        <taxon>Intoshia</taxon>
    </lineage>
</organism>
<dbReference type="Pfam" id="PF07690">
    <property type="entry name" value="MFS_1"/>
    <property type="match status" value="1"/>
</dbReference>
<feature type="transmembrane region" description="Helical" evidence="6">
    <location>
        <begin position="6"/>
        <end position="29"/>
    </location>
</feature>
<reference evidence="8 9" key="1">
    <citation type="submission" date="2016-04" db="EMBL/GenBank/DDBJ databases">
        <title>The genome of Intoshia linei affirms orthonectids as highly simplified spiralians.</title>
        <authorList>
            <person name="Mikhailov K.V."/>
            <person name="Slusarev G.S."/>
            <person name="Nikitin M.A."/>
            <person name="Logacheva M.D."/>
            <person name="Penin A."/>
            <person name="Aleoshin V."/>
            <person name="Panchin Y.V."/>
        </authorList>
    </citation>
    <scope>NUCLEOTIDE SEQUENCE [LARGE SCALE GENOMIC DNA]</scope>
    <source>
        <strain evidence="8">Intl2013</strain>
        <tissue evidence="8">Whole animal</tissue>
    </source>
</reference>
<keyword evidence="9" id="KW-1185">Reference proteome</keyword>
<gene>
    <name evidence="8" type="ORF">A3Q56_04000</name>
</gene>
<keyword evidence="3 6" id="KW-0812">Transmembrane</keyword>
<name>A0A177B1V9_9BILA</name>